<evidence type="ECO:0000256" key="4">
    <source>
        <dbReference type="ARBA" id="ARBA00022801"/>
    </source>
</evidence>
<dbReference type="OrthoDB" id="3341310at2759"/>
<keyword evidence="3" id="KW-0479">Metal-binding</keyword>
<dbReference type="CDD" id="cd01011">
    <property type="entry name" value="nicotinamidase"/>
    <property type="match status" value="1"/>
</dbReference>
<keyword evidence="2" id="KW-0662">Pyridine nucleotide biosynthesis</keyword>
<dbReference type="Gene3D" id="3.40.50.850">
    <property type="entry name" value="Isochorismatase-like"/>
    <property type="match status" value="1"/>
</dbReference>
<evidence type="ECO:0000259" key="8">
    <source>
        <dbReference type="Pfam" id="PF00857"/>
    </source>
</evidence>
<dbReference type="InterPro" id="IPR052347">
    <property type="entry name" value="Isochorismatase_Nicotinamidase"/>
</dbReference>
<dbReference type="PANTHER" id="PTHR11080:SF2">
    <property type="entry name" value="LD05707P"/>
    <property type="match status" value="1"/>
</dbReference>
<evidence type="ECO:0000313" key="9">
    <source>
        <dbReference type="EMBL" id="KAF2822619.1"/>
    </source>
</evidence>
<evidence type="ECO:0000313" key="10">
    <source>
        <dbReference type="Proteomes" id="UP000799424"/>
    </source>
</evidence>
<dbReference type="EC" id="3.5.1.19" evidence="6"/>
<sequence length="228" mass="24812">MAFKPALVIVDVQEDFCPPNGALAVAGGREIVPTINELLALPFALKVATKDFHPRDHISFASNHPAPNNKPFKSTIIIKNPHNPNESQETQLWPDHCVQGTKGSELVPELDVSKVDKIVNKGLDKRVEMYSAFADPFKNPCVARSDLSQSLREVGVTDVYVVGLAADYCVKATAIDSQKEGFKTWVVGDATKAVDPSSLGKVHEEYARLGVAVVAKDSPEVRKVKNLL</sequence>
<dbReference type="GO" id="GO:0019363">
    <property type="term" value="P:pyridine nucleotide biosynthetic process"/>
    <property type="evidence" value="ECO:0007669"/>
    <property type="project" value="UniProtKB-KW"/>
</dbReference>
<name>A0A6A6ZPU2_9PLEO</name>
<evidence type="ECO:0000256" key="5">
    <source>
        <dbReference type="ARBA" id="ARBA00037900"/>
    </source>
</evidence>
<accession>A0A6A6ZPU2</accession>
<comment type="similarity">
    <text evidence="1">Belongs to the isochorismatase family.</text>
</comment>
<dbReference type="EMBL" id="MU006234">
    <property type="protein sequence ID" value="KAF2822619.1"/>
    <property type="molecule type" value="Genomic_DNA"/>
</dbReference>
<dbReference type="AlphaFoldDB" id="A0A6A6ZPU2"/>
<dbReference type="GO" id="GO:0008936">
    <property type="term" value="F:nicotinamidase activity"/>
    <property type="evidence" value="ECO:0007669"/>
    <property type="project" value="UniProtKB-EC"/>
</dbReference>
<evidence type="ECO:0000256" key="3">
    <source>
        <dbReference type="ARBA" id="ARBA00022723"/>
    </source>
</evidence>
<protein>
    <recommendedName>
        <fullName evidence="6">nicotinamidase</fullName>
        <ecNumber evidence="6">3.5.1.19</ecNumber>
    </recommendedName>
    <alternativeName>
        <fullName evidence="7">Nicotinamide deamidase</fullName>
    </alternativeName>
</protein>
<reference evidence="9" key="1">
    <citation type="journal article" date="2020" name="Stud. Mycol.">
        <title>101 Dothideomycetes genomes: a test case for predicting lifestyles and emergence of pathogens.</title>
        <authorList>
            <person name="Haridas S."/>
            <person name="Albert R."/>
            <person name="Binder M."/>
            <person name="Bloem J."/>
            <person name="Labutti K."/>
            <person name="Salamov A."/>
            <person name="Andreopoulos B."/>
            <person name="Baker S."/>
            <person name="Barry K."/>
            <person name="Bills G."/>
            <person name="Bluhm B."/>
            <person name="Cannon C."/>
            <person name="Castanera R."/>
            <person name="Culley D."/>
            <person name="Daum C."/>
            <person name="Ezra D."/>
            <person name="Gonzalez J."/>
            <person name="Henrissat B."/>
            <person name="Kuo A."/>
            <person name="Liang C."/>
            <person name="Lipzen A."/>
            <person name="Lutzoni F."/>
            <person name="Magnuson J."/>
            <person name="Mondo S."/>
            <person name="Nolan M."/>
            <person name="Ohm R."/>
            <person name="Pangilinan J."/>
            <person name="Park H.-J."/>
            <person name="Ramirez L."/>
            <person name="Alfaro M."/>
            <person name="Sun H."/>
            <person name="Tritt A."/>
            <person name="Yoshinaga Y."/>
            <person name="Zwiers L.-H."/>
            <person name="Turgeon B."/>
            <person name="Goodwin S."/>
            <person name="Spatafora J."/>
            <person name="Crous P."/>
            <person name="Grigoriev I."/>
        </authorList>
    </citation>
    <scope>NUCLEOTIDE SEQUENCE</scope>
    <source>
        <strain evidence="9">CBS 113818</strain>
    </source>
</reference>
<dbReference type="PANTHER" id="PTHR11080">
    <property type="entry name" value="PYRAZINAMIDASE/NICOTINAMIDASE"/>
    <property type="match status" value="1"/>
</dbReference>
<gene>
    <name evidence="9" type="ORF">CC86DRAFT_357623</name>
</gene>
<comment type="pathway">
    <text evidence="5">Cofactor biosynthesis; nicotinate biosynthesis; nicotinate from nicotinamide: step 1/1.</text>
</comment>
<evidence type="ECO:0000256" key="7">
    <source>
        <dbReference type="ARBA" id="ARBA00043224"/>
    </source>
</evidence>
<keyword evidence="4 9" id="KW-0378">Hydrolase</keyword>
<dbReference type="GO" id="GO:0046872">
    <property type="term" value="F:metal ion binding"/>
    <property type="evidence" value="ECO:0007669"/>
    <property type="project" value="UniProtKB-KW"/>
</dbReference>
<dbReference type="SUPFAM" id="SSF52499">
    <property type="entry name" value="Isochorismatase-like hydrolases"/>
    <property type="match status" value="1"/>
</dbReference>
<evidence type="ECO:0000256" key="2">
    <source>
        <dbReference type="ARBA" id="ARBA00022642"/>
    </source>
</evidence>
<dbReference type="InterPro" id="IPR000868">
    <property type="entry name" value="Isochorismatase-like_dom"/>
</dbReference>
<feature type="domain" description="Isochorismatase-like" evidence="8">
    <location>
        <begin position="6"/>
        <end position="212"/>
    </location>
</feature>
<dbReference type="Pfam" id="PF00857">
    <property type="entry name" value="Isochorismatase"/>
    <property type="match status" value="1"/>
</dbReference>
<proteinExistence type="inferred from homology"/>
<dbReference type="InterPro" id="IPR036380">
    <property type="entry name" value="Isochorismatase-like_sf"/>
</dbReference>
<evidence type="ECO:0000256" key="1">
    <source>
        <dbReference type="ARBA" id="ARBA00006336"/>
    </source>
</evidence>
<dbReference type="Proteomes" id="UP000799424">
    <property type="component" value="Unassembled WGS sequence"/>
</dbReference>
<organism evidence="9 10">
    <name type="scientific">Ophiobolus disseminans</name>
    <dbReference type="NCBI Taxonomy" id="1469910"/>
    <lineage>
        <taxon>Eukaryota</taxon>
        <taxon>Fungi</taxon>
        <taxon>Dikarya</taxon>
        <taxon>Ascomycota</taxon>
        <taxon>Pezizomycotina</taxon>
        <taxon>Dothideomycetes</taxon>
        <taxon>Pleosporomycetidae</taxon>
        <taxon>Pleosporales</taxon>
        <taxon>Pleosporineae</taxon>
        <taxon>Phaeosphaeriaceae</taxon>
        <taxon>Ophiobolus</taxon>
    </lineage>
</organism>
<evidence type="ECO:0000256" key="6">
    <source>
        <dbReference type="ARBA" id="ARBA00039017"/>
    </source>
</evidence>
<keyword evidence="10" id="KW-1185">Reference proteome</keyword>